<sequence length="209" mass="24549">MEEEIKTLEAQIQSFYDTVRDAGSTFDPELAKEFLETFEEFELSIDSFLSLEQYIDLMVLYFVTDNWRNPAKFLWKRIPKAMKKDKALVQVWEIGKCLFQYKYPEAAQAIRDFKGGNLSDYLRSGYYHIMNGFINQAYQNIDDDTYRLLMGFSSAKEQKAYLSYYNKEVQPKIDAAKNEKIEINASHLDTLKKLAEFIEKEGATQIERE</sequence>
<organism evidence="2 3">
    <name type="scientific">Euplotes crassus</name>
    <dbReference type="NCBI Taxonomy" id="5936"/>
    <lineage>
        <taxon>Eukaryota</taxon>
        <taxon>Sar</taxon>
        <taxon>Alveolata</taxon>
        <taxon>Ciliophora</taxon>
        <taxon>Intramacronucleata</taxon>
        <taxon>Spirotrichea</taxon>
        <taxon>Hypotrichia</taxon>
        <taxon>Euplotida</taxon>
        <taxon>Euplotidae</taxon>
        <taxon>Moneuplotes</taxon>
    </lineage>
</organism>
<accession>A0AAD2D4J0</accession>
<reference evidence="2" key="1">
    <citation type="submission" date="2023-07" db="EMBL/GenBank/DDBJ databases">
        <authorList>
            <consortium name="AG Swart"/>
            <person name="Singh M."/>
            <person name="Singh A."/>
            <person name="Seah K."/>
            <person name="Emmerich C."/>
        </authorList>
    </citation>
    <scope>NUCLEOTIDE SEQUENCE</scope>
    <source>
        <strain evidence="2">DP1</strain>
    </source>
</reference>
<dbReference type="InterPro" id="IPR033464">
    <property type="entry name" value="CSN8_PSD8_EIF3K"/>
</dbReference>
<evidence type="ECO:0000313" key="2">
    <source>
        <dbReference type="EMBL" id="CAI2380092.1"/>
    </source>
</evidence>
<feature type="domain" description="CSN8/PSMD8/EIF3K" evidence="1">
    <location>
        <begin position="54"/>
        <end position="162"/>
    </location>
</feature>
<gene>
    <name evidence="2" type="ORF">ECRASSUSDP1_LOCUS21519</name>
</gene>
<keyword evidence="3" id="KW-1185">Reference proteome</keyword>
<dbReference type="AlphaFoldDB" id="A0AAD2D4J0"/>
<name>A0AAD2D4J0_EUPCR</name>
<dbReference type="Proteomes" id="UP001295684">
    <property type="component" value="Unassembled WGS sequence"/>
</dbReference>
<protein>
    <recommendedName>
        <fullName evidence="1">CSN8/PSMD8/EIF3K domain-containing protein</fullName>
    </recommendedName>
</protein>
<dbReference type="EMBL" id="CAMPGE010022004">
    <property type="protein sequence ID" value="CAI2380092.1"/>
    <property type="molecule type" value="Genomic_DNA"/>
</dbReference>
<comment type="caution">
    <text evidence="2">The sequence shown here is derived from an EMBL/GenBank/DDBJ whole genome shotgun (WGS) entry which is preliminary data.</text>
</comment>
<dbReference type="Pfam" id="PF10075">
    <property type="entry name" value="CSN8_PSD8_EIF3K"/>
    <property type="match status" value="1"/>
</dbReference>
<evidence type="ECO:0000313" key="3">
    <source>
        <dbReference type="Proteomes" id="UP001295684"/>
    </source>
</evidence>
<evidence type="ECO:0000259" key="1">
    <source>
        <dbReference type="Pfam" id="PF10075"/>
    </source>
</evidence>
<proteinExistence type="predicted"/>